<dbReference type="Proteomes" id="UP001065613">
    <property type="component" value="Chromosome"/>
</dbReference>
<sequence length="313" mass="35682">MKQKIGALLPLYRDEIEPLFPIETHQFLIAEAAKAINQAGDRNWIPVIVRQTEEDKYQAIANIFVLAAAQEAGLDKIWCIIADDSEQTEKASQLLSQEIAPKVNLATASREEIKLALDYLINRSIRPLSSVTLATALDKIDKAPRQYWKEELKEVKTLGCGITTPAKLNIFKEVFYSTPEAPSPPPPQINLATATRDEIRVRLEYLINRPINPLKNVDLEDALDKLDNPYRQYWKEELKEITFLDFGITAAKLKILKEIFYTTPQPLPEIINDRVILNTLTVKELQKVAEKRGKLEFKKLKKPELIEILAMPN</sequence>
<name>A0A977KUS8_9CYAN</name>
<dbReference type="AlphaFoldDB" id="A0A977KUS8"/>
<proteinExistence type="predicted"/>
<accession>A0A977KUS8</accession>
<dbReference type="KEGG" id="wna:KA717_22045"/>
<dbReference type="EMBL" id="CP073041">
    <property type="protein sequence ID" value="UXE58710.1"/>
    <property type="molecule type" value="Genomic_DNA"/>
</dbReference>
<protein>
    <submittedName>
        <fullName evidence="1">Transcription termination factor rho family protein</fullName>
    </submittedName>
</protein>
<gene>
    <name evidence="1" type="ORF">KA717_22045</name>
</gene>
<evidence type="ECO:0000313" key="1">
    <source>
        <dbReference type="EMBL" id="UXE58710.1"/>
    </source>
</evidence>
<reference evidence="1" key="1">
    <citation type="submission" date="2021-04" db="EMBL/GenBank/DDBJ databases">
        <title>Genome sequence of Woronichinia naegeliana from Washington state freshwater lake bloom.</title>
        <authorList>
            <person name="Dreher T.W."/>
        </authorList>
    </citation>
    <scope>NUCLEOTIDE SEQUENCE</scope>
    <source>
        <strain evidence="1">WA131</strain>
    </source>
</reference>
<organism evidence="1">
    <name type="scientific">Woronichinia naegeliana WA131</name>
    <dbReference type="NCBI Taxonomy" id="2824559"/>
    <lineage>
        <taxon>Bacteria</taxon>
        <taxon>Bacillati</taxon>
        <taxon>Cyanobacteriota</taxon>
        <taxon>Cyanophyceae</taxon>
        <taxon>Synechococcales</taxon>
        <taxon>Coelosphaeriaceae</taxon>
        <taxon>Woronichinia</taxon>
    </lineage>
</organism>